<keyword evidence="1" id="KW-0812">Transmembrane</keyword>
<gene>
    <name evidence="2" type="ORF">PFISCL1PPCAC_13525</name>
</gene>
<name>A0AAV5VVD8_9BILA</name>
<feature type="transmembrane region" description="Helical" evidence="1">
    <location>
        <begin position="40"/>
        <end position="62"/>
    </location>
</feature>
<sequence length="100" mass="11446">LLCHRWLQLIGDVSYSLYLIHWPIVCLVKQFDVDNERMKLAAMLFAVGLSILCHFCYEQWYLTLSTNATFVLVAVLYALSITAILRRTAYGVDEQTTAAK</sequence>
<organism evidence="2 3">
    <name type="scientific">Pristionchus fissidentatus</name>
    <dbReference type="NCBI Taxonomy" id="1538716"/>
    <lineage>
        <taxon>Eukaryota</taxon>
        <taxon>Metazoa</taxon>
        <taxon>Ecdysozoa</taxon>
        <taxon>Nematoda</taxon>
        <taxon>Chromadorea</taxon>
        <taxon>Rhabditida</taxon>
        <taxon>Rhabditina</taxon>
        <taxon>Diplogasteromorpha</taxon>
        <taxon>Diplogasteroidea</taxon>
        <taxon>Neodiplogasteridae</taxon>
        <taxon>Pristionchus</taxon>
    </lineage>
</organism>
<dbReference type="GO" id="GO:0016020">
    <property type="term" value="C:membrane"/>
    <property type="evidence" value="ECO:0007669"/>
    <property type="project" value="TreeGrafter"/>
</dbReference>
<keyword evidence="1" id="KW-0472">Membrane</keyword>
<keyword evidence="1" id="KW-1133">Transmembrane helix</keyword>
<evidence type="ECO:0000256" key="1">
    <source>
        <dbReference type="SAM" id="Phobius"/>
    </source>
</evidence>
<keyword evidence="3" id="KW-1185">Reference proteome</keyword>
<reference evidence="2" key="1">
    <citation type="submission" date="2023-10" db="EMBL/GenBank/DDBJ databases">
        <title>Genome assembly of Pristionchus species.</title>
        <authorList>
            <person name="Yoshida K."/>
            <person name="Sommer R.J."/>
        </authorList>
    </citation>
    <scope>NUCLEOTIDE SEQUENCE</scope>
    <source>
        <strain evidence="2">RS5133</strain>
    </source>
</reference>
<dbReference type="Proteomes" id="UP001432322">
    <property type="component" value="Unassembled WGS sequence"/>
</dbReference>
<proteinExistence type="predicted"/>
<feature type="transmembrane region" description="Helical" evidence="1">
    <location>
        <begin position="6"/>
        <end position="28"/>
    </location>
</feature>
<dbReference type="AlphaFoldDB" id="A0AAV5VVD8"/>
<comment type="caution">
    <text evidence="2">The sequence shown here is derived from an EMBL/GenBank/DDBJ whole genome shotgun (WGS) entry which is preliminary data.</text>
</comment>
<dbReference type="EMBL" id="BTSY01000004">
    <property type="protein sequence ID" value="GMT22228.1"/>
    <property type="molecule type" value="Genomic_DNA"/>
</dbReference>
<dbReference type="InterPro" id="IPR050879">
    <property type="entry name" value="Acyltransferase_3"/>
</dbReference>
<evidence type="ECO:0000313" key="2">
    <source>
        <dbReference type="EMBL" id="GMT22228.1"/>
    </source>
</evidence>
<feature type="non-terminal residue" evidence="2">
    <location>
        <position position="1"/>
    </location>
</feature>
<evidence type="ECO:0008006" key="4">
    <source>
        <dbReference type="Google" id="ProtNLM"/>
    </source>
</evidence>
<dbReference type="GO" id="GO:0000271">
    <property type="term" value="P:polysaccharide biosynthetic process"/>
    <property type="evidence" value="ECO:0007669"/>
    <property type="project" value="TreeGrafter"/>
</dbReference>
<dbReference type="PANTHER" id="PTHR23028:SF127">
    <property type="entry name" value="ACYL_TRANSF_3 DOMAIN-CONTAINING PROTEIN-RELATED"/>
    <property type="match status" value="1"/>
</dbReference>
<dbReference type="PANTHER" id="PTHR23028">
    <property type="entry name" value="ACETYLTRANSFERASE"/>
    <property type="match status" value="1"/>
</dbReference>
<evidence type="ECO:0000313" key="3">
    <source>
        <dbReference type="Proteomes" id="UP001432322"/>
    </source>
</evidence>
<feature type="transmembrane region" description="Helical" evidence="1">
    <location>
        <begin position="68"/>
        <end position="85"/>
    </location>
</feature>
<accession>A0AAV5VVD8</accession>
<protein>
    <recommendedName>
        <fullName evidence="4">Acyltransferase</fullName>
    </recommendedName>
</protein>